<feature type="binding site" evidence="7">
    <location>
        <position position="345"/>
    </location>
    <ligand>
        <name>ATP</name>
        <dbReference type="ChEBI" id="CHEBI:30616"/>
    </ligand>
</feature>
<sequence>MNNLKALLKAIPRSHQPAGRQIGRPHNVQHKIHAKYNKETKQIDGLPDEWQELIRSANISPKEQQENSKEVIASLRYYESTLNNNSVKYMTVEGADDDSDISLEHSSCEDLLQVGPYSSLSNSRTDLSSNCNCENGKILPSKPPAPPPKPKRNLTQVNQQQPQLSDPIVQASQPKAKANNGDIRIPYDLRKFENIFQQIECPEIPSDARVTGDTDVLSSKDKSKEGTYDANNENSSFNEQKIDQTTIDRVVEDTVKIAAASSSVKPSIDVVANGVDLRIKPVPMRRGIKRHKQLDDGSWLKKLREIVSDEDPQQKFRLLHKIGSGATGIVYKAMDNETAEIVAIKTIDIAKQAKKDLIFTEILVMKQNKHPNVINYHESYLVNNNQLWVVMEYMEFGPLTDLVTTMILREGQIAALVREVLKAVEFLHRNKVCWRDIKSDNVLLGLDGQVKAIDFGFCAQMDDINDKRRTVVGSPYWLSPEIINRKGYDTKTDIWSTGILVLEMLNGEPPYLTETPLRAIFLIASCGKPKIDYERLSPELADFLNRCLDVDPAKRATASELLQHQFLACAEPISTLIPLIMHTRMSRRNDFQ</sequence>
<dbReference type="InterPro" id="IPR017441">
    <property type="entry name" value="Protein_kinase_ATP_BS"/>
</dbReference>
<feature type="compositionally biased region" description="Basic and acidic residues" evidence="8">
    <location>
        <begin position="218"/>
        <end position="227"/>
    </location>
</feature>
<evidence type="ECO:0000313" key="11">
    <source>
        <dbReference type="Proteomes" id="UP000825002"/>
    </source>
</evidence>
<comment type="catalytic activity">
    <reaction evidence="6">
        <text>L-seryl-[protein] + ATP = O-phospho-L-seryl-[protein] + ADP + H(+)</text>
        <dbReference type="Rhea" id="RHEA:17989"/>
        <dbReference type="Rhea" id="RHEA-COMP:9863"/>
        <dbReference type="Rhea" id="RHEA-COMP:11604"/>
        <dbReference type="ChEBI" id="CHEBI:15378"/>
        <dbReference type="ChEBI" id="CHEBI:29999"/>
        <dbReference type="ChEBI" id="CHEBI:30616"/>
        <dbReference type="ChEBI" id="CHEBI:83421"/>
        <dbReference type="ChEBI" id="CHEBI:456216"/>
        <dbReference type="EC" id="2.7.11.1"/>
    </reaction>
</comment>
<dbReference type="InterPro" id="IPR000095">
    <property type="entry name" value="CRIB_dom"/>
</dbReference>
<evidence type="ECO:0000256" key="4">
    <source>
        <dbReference type="ARBA" id="ARBA00022840"/>
    </source>
</evidence>
<dbReference type="SUPFAM" id="SSF56112">
    <property type="entry name" value="Protein kinase-like (PK-like)"/>
    <property type="match status" value="1"/>
</dbReference>
<evidence type="ECO:0000259" key="9">
    <source>
        <dbReference type="PROSITE" id="PS50011"/>
    </source>
</evidence>
<evidence type="ECO:0000256" key="3">
    <source>
        <dbReference type="ARBA" id="ARBA00022741"/>
    </source>
</evidence>
<feature type="non-terminal residue" evidence="10">
    <location>
        <position position="1"/>
    </location>
</feature>
<dbReference type="Gene3D" id="3.90.810.10">
    <property type="entry name" value="CRIB domain"/>
    <property type="match status" value="1"/>
</dbReference>
<dbReference type="InterPro" id="IPR051931">
    <property type="entry name" value="PAK3-like"/>
</dbReference>
<keyword evidence="4 7" id="KW-0067">ATP-binding</keyword>
<dbReference type="Proteomes" id="UP000825002">
    <property type="component" value="Unassembled WGS sequence"/>
</dbReference>
<comment type="catalytic activity">
    <reaction evidence="5">
        <text>L-threonyl-[protein] + ATP = O-phospho-L-threonyl-[protein] + ADP + H(+)</text>
        <dbReference type="Rhea" id="RHEA:46608"/>
        <dbReference type="Rhea" id="RHEA-COMP:11060"/>
        <dbReference type="Rhea" id="RHEA-COMP:11605"/>
        <dbReference type="ChEBI" id="CHEBI:15378"/>
        <dbReference type="ChEBI" id="CHEBI:30013"/>
        <dbReference type="ChEBI" id="CHEBI:30616"/>
        <dbReference type="ChEBI" id="CHEBI:61977"/>
        <dbReference type="ChEBI" id="CHEBI:456216"/>
        <dbReference type="EC" id="2.7.11.1"/>
    </reaction>
</comment>
<keyword evidence="10" id="KW-0418">Kinase</keyword>
<dbReference type="SMART" id="SM00220">
    <property type="entry name" value="S_TKc"/>
    <property type="match status" value="1"/>
</dbReference>
<comment type="similarity">
    <text evidence="1">Belongs to the protein kinase superfamily. STE Ser/Thr protein kinase family. STE20 subfamily.</text>
</comment>
<accession>A0ABQ7S5J0</accession>
<feature type="region of interest" description="Disordered" evidence="8">
    <location>
        <begin position="132"/>
        <end position="181"/>
    </location>
</feature>
<dbReference type="Pfam" id="PF00786">
    <property type="entry name" value="PBD"/>
    <property type="match status" value="1"/>
</dbReference>
<feature type="domain" description="Protein kinase" evidence="9">
    <location>
        <begin position="316"/>
        <end position="567"/>
    </location>
</feature>
<dbReference type="InterPro" id="IPR011009">
    <property type="entry name" value="Kinase-like_dom_sf"/>
</dbReference>
<dbReference type="InterPro" id="IPR036936">
    <property type="entry name" value="CRIB_dom_sf"/>
</dbReference>
<evidence type="ECO:0000256" key="5">
    <source>
        <dbReference type="ARBA" id="ARBA00047899"/>
    </source>
</evidence>
<organism evidence="10 11">
    <name type="scientific">Fragariocoptes setiger</name>
    <dbReference type="NCBI Taxonomy" id="1670756"/>
    <lineage>
        <taxon>Eukaryota</taxon>
        <taxon>Metazoa</taxon>
        <taxon>Ecdysozoa</taxon>
        <taxon>Arthropoda</taxon>
        <taxon>Chelicerata</taxon>
        <taxon>Arachnida</taxon>
        <taxon>Acari</taxon>
        <taxon>Acariformes</taxon>
        <taxon>Trombidiformes</taxon>
        <taxon>Prostigmata</taxon>
        <taxon>Eupodina</taxon>
        <taxon>Eriophyoidea</taxon>
        <taxon>Phytoptidae</taxon>
        <taxon>Fragariocoptes</taxon>
    </lineage>
</organism>
<name>A0ABQ7S5J0_9ACAR</name>
<dbReference type="InterPro" id="IPR000719">
    <property type="entry name" value="Prot_kinase_dom"/>
</dbReference>
<evidence type="ECO:0000256" key="6">
    <source>
        <dbReference type="ARBA" id="ARBA00048679"/>
    </source>
</evidence>
<proteinExistence type="inferred from homology"/>
<evidence type="ECO:0000313" key="10">
    <source>
        <dbReference type="EMBL" id="KAG9508675.1"/>
    </source>
</evidence>
<dbReference type="EMBL" id="JAIFTH010001121">
    <property type="protein sequence ID" value="KAG9508675.1"/>
    <property type="molecule type" value="Genomic_DNA"/>
</dbReference>
<evidence type="ECO:0000256" key="1">
    <source>
        <dbReference type="ARBA" id="ARBA00008874"/>
    </source>
</evidence>
<keyword evidence="11" id="KW-1185">Reference proteome</keyword>
<dbReference type="EC" id="2.7.11.1" evidence="2"/>
<feature type="compositionally biased region" description="Polar residues" evidence="8">
    <location>
        <begin position="153"/>
        <end position="164"/>
    </location>
</feature>
<keyword evidence="10" id="KW-0808">Transferase</keyword>
<dbReference type="Gene3D" id="3.30.200.20">
    <property type="entry name" value="Phosphorylase Kinase, domain 1"/>
    <property type="match status" value="1"/>
</dbReference>
<reference evidence="10 11" key="1">
    <citation type="submission" date="2020-10" db="EMBL/GenBank/DDBJ databases">
        <authorList>
            <person name="Klimov P.B."/>
            <person name="Dyachkov S.M."/>
            <person name="Chetverikov P.E."/>
        </authorList>
    </citation>
    <scope>NUCLEOTIDE SEQUENCE [LARGE SCALE GENOMIC DNA]</scope>
    <source>
        <strain evidence="10">BMOC 18-1129-001#AD2665</strain>
        <tissue evidence="10">Entire mites</tissue>
    </source>
</reference>
<dbReference type="PANTHER" id="PTHR45832:SF22">
    <property type="entry name" value="SERINE_THREONINE-PROTEIN KINASE SAMKA-RELATED"/>
    <property type="match status" value="1"/>
</dbReference>
<comment type="caution">
    <text evidence="10">The sequence shown here is derived from an EMBL/GenBank/DDBJ whole genome shotgun (WGS) entry which is preliminary data.</text>
</comment>
<protein>
    <recommendedName>
        <fullName evidence="2">non-specific serine/threonine protein kinase</fullName>
        <ecNumber evidence="2">2.7.11.1</ecNumber>
    </recommendedName>
</protein>
<keyword evidence="3 7" id="KW-0547">Nucleotide-binding</keyword>
<evidence type="ECO:0000256" key="7">
    <source>
        <dbReference type="PROSITE-ProRule" id="PRU10141"/>
    </source>
</evidence>
<dbReference type="PANTHER" id="PTHR45832">
    <property type="entry name" value="SERINE/THREONINE-PROTEIN KINASE SAMKA-RELATED-RELATED"/>
    <property type="match status" value="1"/>
</dbReference>
<dbReference type="Pfam" id="PF00069">
    <property type="entry name" value="Pkinase"/>
    <property type="match status" value="1"/>
</dbReference>
<evidence type="ECO:0000256" key="2">
    <source>
        <dbReference type="ARBA" id="ARBA00012513"/>
    </source>
</evidence>
<dbReference type="GO" id="GO:0016301">
    <property type="term" value="F:kinase activity"/>
    <property type="evidence" value="ECO:0007669"/>
    <property type="project" value="UniProtKB-KW"/>
</dbReference>
<dbReference type="PROSITE" id="PS00107">
    <property type="entry name" value="PROTEIN_KINASE_ATP"/>
    <property type="match status" value="1"/>
</dbReference>
<dbReference type="Gene3D" id="1.10.510.10">
    <property type="entry name" value="Transferase(Phosphotransferase) domain 1"/>
    <property type="match status" value="1"/>
</dbReference>
<feature type="compositionally biased region" description="Polar residues" evidence="8">
    <location>
        <begin position="229"/>
        <end position="239"/>
    </location>
</feature>
<feature type="region of interest" description="Disordered" evidence="8">
    <location>
        <begin position="207"/>
        <end position="239"/>
    </location>
</feature>
<gene>
    <name evidence="10" type="primary">Pak1</name>
    <name evidence="10" type="ORF">GZH46_02823</name>
</gene>
<evidence type="ECO:0000256" key="8">
    <source>
        <dbReference type="SAM" id="MobiDB-lite"/>
    </source>
</evidence>
<dbReference type="PROSITE" id="PS50011">
    <property type="entry name" value="PROTEIN_KINASE_DOM"/>
    <property type="match status" value="1"/>
</dbReference>